<sequence length="155" mass="17470">MEGCSIQIGLYINIEVWTRENGAEDVASIGSGCLQEFQFRRRQRIPVQSGDHVTVLIGVLRAINVFDWHRGSLRLCLGCRCVSLGVGCDTTCFVFLCLFLWPLQRCHDRKDEPYLSANFSTRCTTLLWQKSRRSCPQMETAVAAFGVTWTAASDT</sequence>
<proteinExistence type="predicted"/>
<gene>
    <name evidence="1" type="ORF">TR165543</name>
</gene>
<organism evidence="1">
    <name type="scientific">Schistocephalus solidus</name>
    <name type="common">Tapeworm</name>
    <dbReference type="NCBI Taxonomy" id="70667"/>
    <lineage>
        <taxon>Eukaryota</taxon>
        <taxon>Metazoa</taxon>
        <taxon>Spiralia</taxon>
        <taxon>Lophotrochozoa</taxon>
        <taxon>Platyhelminthes</taxon>
        <taxon>Cestoda</taxon>
        <taxon>Eucestoda</taxon>
        <taxon>Diphyllobothriidea</taxon>
        <taxon>Diphyllobothriidae</taxon>
        <taxon>Schistocephalus</taxon>
    </lineage>
</organism>
<accession>A0A0X3PQX7</accession>
<reference evidence="1" key="1">
    <citation type="submission" date="2016-01" db="EMBL/GenBank/DDBJ databases">
        <title>Reference transcriptome for the parasite Schistocephalus solidus: insights into the molecular evolution of parasitism.</title>
        <authorList>
            <person name="Hebert F.O."/>
            <person name="Grambauer S."/>
            <person name="Barber I."/>
            <person name="Landry C.R."/>
            <person name="Aubin-Horth N."/>
        </authorList>
    </citation>
    <scope>NUCLEOTIDE SEQUENCE</scope>
</reference>
<dbReference type="AlphaFoldDB" id="A0A0X3PQX7"/>
<name>A0A0X3PQX7_SCHSO</name>
<dbReference type="EMBL" id="GEEE01009051">
    <property type="protein sequence ID" value="JAP54174.1"/>
    <property type="molecule type" value="Transcribed_RNA"/>
</dbReference>
<protein>
    <submittedName>
        <fullName evidence="1">Uncharacterized protein</fullName>
    </submittedName>
</protein>
<feature type="non-terminal residue" evidence="1">
    <location>
        <position position="155"/>
    </location>
</feature>
<evidence type="ECO:0000313" key="1">
    <source>
        <dbReference type="EMBL" id="JAP54174.1"/>
    </source>
</evidence>